<dbReference type="EMBL" id="CABPRJ010000486">
    <property type="protein sequence ID" value="VVC28963.1"/>
    <property type="molecule type" value="Genomic_DNA"/>
</dbReference>
<dbReference type="AlphaFoldDB" id="A0A5E4MDP6"/>
<evidence type="ECO:0000313" key="2">
    <source>
        <dbReference type="Proteomes" id="UP000325440"/>
    </source>
</evidence>
<keyword evidence="2" id="KW-1185">Reference proteome</keyword>
<organism evidence="1 2">
    <name type="scientific">Cinara cedri</name>
    <dbReference type="NCBI Taxonomy" id="506608"/>
    <lineage>
        <taxon>Eukaryota</taxon>
        <taxon>Metazoa</taxon>
        <taxon>Ecdysozoa</taxon>
        <taxon>Arthropoda</taxon>
        <taxon>Hexapoda</taxon>
        <taxon>Insecta</taxon>
        <taxon>Pterygota</taxon>
        <taxon>Neoptera</taxon>
        <taxon>Paraneoptera</taxon>
        <taxon>Hemiptera</taxon>
        <taxon>Sternorrhyncha</taxon>
        <taxon>Aphidomorpha</taxon>
        <taxon>Aphidoidea</taxon>
        <taxon>Aphididae</taxon>
        <taxon>Lachninae</taxon>
        <taxon>Cinara</taxon>
    </lineage>
</organism>
<gene>
    <name evidence="1" type="ORF">CINCED_3A006033</name>
</gene>
<proteinExistence type="predicted"/>
<dbReference type="Proteomes" id="UP000325440">
    <property type="component" value="Unassembled WGS sequence"/>
</dbReference>
<sequence length="85" mass="9340">MRRFVVEDSGVPCGRLDSGALLFPFRLPKNLVGSFSVDLTTSTSMVIHRALQVVKSVAAFGFMDLSLDSSEFCQAQHNKLDVNAY</sequence>
<name>A0A5E4MDP6_9HEMI</name>
<evidence type="ECO:0000313" key="1">
    <source>
        <dbReference type="EMBL" id="VVC28963.1"/>
    </source>
</evidence>
<protein>
    <submittedName>
        <fullName evidence="1">Uncharacterized protein</fullName>
    </submittedName>
</protein>
<accession>A0A5E4MDP6</accession>
<reference evidence="1 2" key="1">
    <citation type="submission" date="2019-08" db="EMBL/GenBank/DDBJ databases">
        <authorList>
            <person name="Alioto T."/>
            <person name="Alioto T."/>
            <person name="Gomez Garrido J."/>
        </authorList>
    </citation>
    <scope>NUCLEOTIDE SEQUENCE [LARGE SCALE GENOMIC DNA]</scope>
</reference>